<evidence type="ECO:0000313" key="3">
    <source>
        <dbReference type="Proteomes" id="UP000011115"/>
    </source>
</evidence>
<keyword evidence="1" id="KW-0472">Membrane</keyword>
<protein>
    <submittedName>
        <fullName evidence="2">Integral membrane protein</fullName>
    </submittedName>
</protein>
<dbReference type="PaxDb" id="4113-PGSC0003DMT400020171"/>
<name>M1AD16_SOLTU</name>
<keyword evidence="3" id="KW-1185">Reference proteome</keyword>
<dbReference type="FunCoup" id="M1AD16">
    <property type="interactions" value="2791"/>
</dbReference>
<dbReference type="Proteomes" id="UP000011115">
    <property type="component" value="Unassembled WGS sequence"/>
</dbReference>
<evidence type="ECO:0000256" key="1">
    <source>
        <dbReference type="SAM" id="Phobius"/>
    </source>
</evidence>
<feature type="transmembrane region" description="Helical" evidence="1">
    <location>
        <begin position="146"/>
        <end position="164"/>
    </location>
</feature>
<accession>M1AD16</accession>
<dbReference type="SUPFAM" id="SSF50129">
    <property type="entry name" value="GroES-like"/>
    <property type="match status" value="1"/>
</dbReference>
<dbReference type="HOGENOM" id="CLU_822327_0_0_1"/>
<feature type="transmembrane region" description="Helical" evidence="1">
    <location>
        <begin position="185"/>
        <end position="205"/>
    </location>
</feature>
<proteinExistence type="predicted"/>
<feature type="transmembrane region" description="Helical" evidence="1">
    <location>
        <begin position="231"/>
        <end position="250"/>
    </location>
</feature>
<feature type="transmembrane region" description="Helical" evidence="1">
    <location>
        <begin position="115"/>
        <end position="134"/>
    </location>
</feature>
<dbReference type="AlphaFoldDB" id="M1AD16"/>
<feature type="transmembrane region" description="Helical" evidence="1">
    <location>
        <begin position="271"/>
        <end position="295"/>
    </location>
</feature>
<keyword evidence="1" id="KW-1133">Transmembrane helix</keyword>
<dbReference type="InterPro" id="IPR011032">
    <property type="entry name" value="GroES-like_sf"/>
</dbReference>
<dbReference type="Gene3D" id="3.90.180.10">
    <property type="entry name" value="Medium-chain alcohol dehydrogenases, catalytic domain"/>
    <property type="match status" value="1"/>
</dbReference>
<dbReference type="EnsemblPlants" id="PGSC0003DMT400020171">
    <property type="protein sequence ID" value="PGSC0003DMT400020171"/>
    <property type="gene ID" value="PGSC0003DMG400007799"/>
</dbReference>
<sequence length="338" mass="38484">MVEEVMNNKQIILKHYVEGYPKESDMEFKNNNIKLKQFTRCGVAKVLKSGDSNFQEGVVVILVVEKIGHYRVLASKISTYSDDVLERLFFERRPLPFTVVPTALTTAMNVNLSNASLVFISVTFATMISLTLFYDNAVAKVTEFEFWGFVFVMLAAVMSGFRWTMTQILLQVVFCDTRCIVIVDFLFHCFVNSMFAYFVYFLFVFPYPTGCAEHKTGIKKEAYGLKNPLTLMSYVTPVMTLSTAVLSLIFDPWHEFRHTNYFDTSWHIARSCLLMLFGGTLAFFMVFVPSTSVVLNQNDCMTKLHKGSTSEDETGSPLGYAATKYVILEEMEDQDHGP</sequence>
<reference evidence="2" key="2">
    <citation type="submission" date="2015-06" db="UniProtKB">
        <authorList>
            <consortium name="EnsemblPlants"/>
        </authorList>
    </citation>
    <scope>IDENTIFICATION</scope>
    <source>
        <strain evidence="2">DM1-3 516 R44</strain>
    </source>
</reference>
<reference evidence="3" key="1">
    <citation type="journal article" date="2011" name="Nature">
        <title>Genome sequence and analysis of the tuber crop potato.</title>
        <authorList>
            <consortium name="The Potato Genome Sequencing Consortium"/>
        </authorList>
    </citation>
    <scope>NUCLEOTIDE SEQUENCE [LARGE SCALE GENOMIC DNA]</scope>
    <source>
        <strain evidence="3">cv. DM1-3 516 R44</strain>
    </source>
</reference>
<dbReference type="InParanoid" id="M1AD16"/>
<dbReference type="Gramene" id="PGSC0003DMT400020171">
    <property type="protein sequence ID" value="PGSC0003DMT400020171"/>
    <property type="gene ID" value="PGSC0003DMG400007799"/>
</dbReference>
<organism evidence="2 3">
    <name type="scientific">Solanum tuberosum</name>
    <name type="common">Potato</name>
    <dbReference type="NCBI Taxonomy" id="4113"/>
    <lineage>
        <taxon>Eukaryota</taxon>
        <taxon>Viridiplantae</taxon>
        <taxon>Streptophyta</taxon>
        <taxon>Embryophyta</taxon>
        <taxon>Tracheophyta</taxon>
        <taxon>Spermatophyta</taxon>
        <taxon>Magnoliopsida</taxon>
        <taxon>eudicotyledons</taxon>
        <taxon>Gunneridae</taxon>
        <taxon>Pentapetalae</taxon>
        <taxon>asterids</taxon>
        <taxon>lamiids</taxon>
        <taxon>Solanales</taxon>
        <taxon>Solanaceae</taxon>
        <taxon>Solanoideae</taxon>
        <taxon>Solaneae</taxon>
        <taxon>Solanum</taxon>
    </lineage>
</organism>
<dbReference type="STRING" id="4113.M1AD16"/>
<keyword evidence="1" id="KW-0812">Transmembrane</keyword>
<dbReference type="eggNOG" id="KOG1443">
    <property type="taxonomic scope" value="Eukaryota"/>
</dbReference>
<evidence type="ECO:0000313" key="2">
    <source>
        <dbReference type="EnsemblPlants" id="PGSC0003DMT400020171"/>
    </source>
</evidence>